<feature type="DNA-binding region" description="H-T-H motif" evidence="2">
    <location>
        <begin position="36"/>
        <end position="55"/>
    </location>
</feature>
<comment type="caution">
    <text evidence="4">The sequence shown here is derived from an EMBL/GenBank/DDBJ whole genome shotgun (WGS) entry which is preliminary data.</text>
</comment>
<accession>A0A512HT48</accession>
<name>A0A512HT48_9ACTN</name>
<dbReference type="InterPro" id="IPR009057">
    <property type="entry name" value="Homeodomain-like_sf"/>
</dbReference>
<dbReference type="InterPro" id="IPR050109">
    <property type="entry name" value="HTH-type_TetR-like_transc_reg"/>
</dbReference>
<feature type="domain" description="HTH tetR-type" evidence="3">
    <location>
        <begin position="13"/>
        <end position="73"/>
    </location>
</feature>
<dbReference type="EMBL" id="BJZQ01000003">
    <property type="protein sequence ID" value="GEO88633.1"/>
    <property type="molecule type" value="Genomic_DNA"/>
</dbReference>
<dbReference type="InterPro" id="IPR023772">
    <property type="entry name" value="DNA-bd_HTH_TetR-type_CS"/>
</dbReference>
<dbReference type="PROSITE" id="PS50977">
    <property type="entry name" value="HTH_TETR_2"/>
    <property type="match status" value="1"/>
</dbReference>
<gene>
    <name evidence="4" type="ORF">AFL01nite_09600</name>
</gene>
<organism evidence="4 5">
    <name type="scientific">Aeromicrobium flavum</name>
    <dbReference type="NCBI Taxonomy" id="416568"/>
    <lineage>
        <taxon>Bacteria</taxon>
        <taxon>Bacillati</taxon>
        <taxon>Actinomycetota</taxon>
        <taxon>Actinomycetes</taxon>
        <taxon>Propionibacteriales</taxon>
        <taxon>Nocardioidaceae</taxon>
        <taxon>Aeromicrobium</taxon>
    </lineage>
</organism>
<dbReference type="SUPFAM" id="SSF46689">
    <property type="entry name" value="Homeodomain-like"/>
    <property type="match status" value="1"/>
</dbReference>
<dbReference type="PROSITE" id="PS01081">
    <property type="entry name" value="HTH_TETR_1"/>
    <property type="match status" value="1"/>
</dbReference>
<dbReference type="AlphaFoldDB" id="A0A512HT48"/>
<dbReference type="RefSeq" id="WP_222593393.1">
    <property type="nucleotide sequence ID" value="NZ_BAAAYQ010000005.1"/>
</dbReference>
<proteinExistence type="predicted"/>
<keyword evidence="5" id="KW-1185">Reference proteome</keyword>
<sequence>MALRKQPRQQRSRDMVDRIVDAARDVLVADGYDRLTTNRVADRAGVSPGSLYQYFPDKASIVEEVTARYVDRLAEDVVAALVDHVHEDPQAMARTTAVALLSALERDATLLRVVWQELPASRHLDDRLGLERRVRDVLRAYLGGRMPAGDRRRDPARASWLIVLAVESLAVRFVLDDDPPLTRDQLVEDLVALGLAWW</sequence>
<dbReference type="InterPro" id="IPR001647">
    <property type="entry name" value="HTH_TetR"/>
</dbReference>
<evidence type="ECO:0000256" key="2">
    <source>
        <dbReference type="PROSITE-ProRule" id="PRU00335"/>
    </source>
</evidence>
<dbReference type="PANTHER" id="PTHR30055:SF226">
    <property type="entry name" value="HTH-TYPE TRANSCRIPTIONAL REGULATOR PKSA"/>
    <property type="match status" value="1"/>
</dbReference>
<keyword evidence="1 2" id="KW-0238">DNA-binding</keyword>
<evidence type="ECO:0000259" key="3">
    <source>
        <dbReference type="PROSITE" id="PS50977"/>
    </source>
</evidence>
<protein>
    <submittedName>
        <fullName evidence="4">TetR family transcriptional regulator</fullName>
    </submittedName>
</protein>
<dbReference type="Proteomes" id="UP000321769">
    <property type="component" value="Unassembled WGS sequence"/>
</dbReference>
<dbReference type="PRINTS" id="PR00455">
    <property type="entry name" value="HTHTETR"/>
</dbReference>
<dbReference type="GO" id="GO:0003700">
    <property type="term" value="F:DNA-binding transcription factor activity"/>
    <property type="evidence" value="ECO:0007669"/>
    <property type="project" value="TreeGrafter"/>
</dbReference>
<dbReference type="PANTHER" id="PTHR30055">
    <property type="entry name" value="HTH-TYPE TRANSCRIPTIONAL REGULATOR RUTR"/>
    <property type="match status" value="1"/>
</dbReference>
<reference evidence="4 5" key="1">
    <citation type="submission" date="2019-07" db="EMBL/GenBank/DDBJ databases">
        <title>Whole genome shotgun sequence of Aeromicrobium flavum NBRC 107625.</title>
        <authorList>
            <person name="Hosoyama A."/>
            <person name="Uohara A."/>
            <person name="Ohji S."/>
            <person name="Ichikawa N."/>
        </authorList>
    </citation>
    <scope>NUCLEOTIDE SEQUENCE [LARGE SCALE GENOMIC DNA]</scope>
    <source>
        <strain evidence="4 5">NBRC 107625</strain>
    </source>
</reference>
<evidence type="ECO:0000313" key="4">
    <source>
        <dbReference type="EMBL" id="GEO88633.1"/>
    </source>
</evidence>
<dbReference type="Pfam" id="PF17918">
    <property type="entry name" value="TetR_C_15"/>
    <property type="match status" value="1"/>
</dbReference>
<evidence type="ECO:0000313" key="5">
    <source>
        <dbReference type="Proteomes" id="UP000321769"/>
    </source>
</evidence>
<dbReference type="Pfam" id="PF00440">
    <property type="entry name" value="TetR_N"/>
    <property type="match status" value="1"/>
</dbReference>
<dbReference type="GO" id="GO:0000976">
    <property type="term" value="F:transcription cis-regulatory region binding"/>
    <property type="evidence" value="ECO:0007669"/>
    <property type="project" value="TreeGrafter"/>
</dbReference>
<dbReference type="InterPro" id="IPR041669">
    <property type="entry name" value="TetR_C_15"/>
</dbReference>
<evidence type="ECO:0000256" key="1">
    <source>
        <dbReference type="ARBA" id="ARBA00023125"/>
    </source>
</evidence>
<dbReference type="Gene3D" id="1.10.357.10">
    <property type="entry name" value="Tetracycline Repressor, domain 2"/>
    <property type="match status" value="1"/>
</dbReference>